<gene>
    <name evidence="11" type="ORF">EKG35_12925</name>
</gene>
<dbReference type="GO" id="GO:0005886">
    <property type="term" value="C:plasma membrane"/>
    <property type="evidence" value="ECO:0007669"/>
    <property type="project" value="UniProtKB-SubCell"/>
</dbReference>
<dbReference type="PANTHER" id="PTHR35011">
    <property type="entry name" value="2,3-DIKETO-L-GULONATE TRAP TRANSPORTER SMALL PERMEASE PROTEIN YIAM"/>
    <property type="match status" value="1"/>
</dbReference>
<dbReference type="Pfam" id="PF04290">
    <property type="entry name" value="DctQ"/>
    <property type="match status" value="1"/>
</dbReference>
<dbReference type="OrthoDB" id="9815614at2"/>
<organism evidence="11 12">
    <name type="scientific">Lysinibacillus telephonicus</name>
    <dbReference type="NCBI Taxonomy" id="1714840"/>
    <lineage>
        <taxon>Bacteria</taxon>
        <taxon>Bacillati</taxon>
        <taxon>Bacillota</taxon>
        <taxon>Bacilli</taxon>
        <taxon>Bacillales</taxon>
        <taxon>Bacillaceae</taxon>
        <taxon>Lysinibacillus</taxon>
    </lineage>
</organism>
<comment type="subcellular location">
    <subcellularLocation>
        <location evidence="1">Cell inner membrane</location>
        <topology evidence="1">Multi-pass membrane protein</topology>
    </subcellularLocation>
</comment>
<keyword evidence="2" id="KW-0813">Transport</keyword>
<evidence type="ECO:0000256" key="2">
    <source>
        <dbReference type="ARBA" id="ARBA00022448"/>
    </source>
</evidence>
<evidence type="ECO:0000313" key="11">
    <source>
        <dbReference type="EMBL" id="RTQ91833.1"/>
    </source>
</evidence>
<keyword evidence="3" id="KW-1003">Cell membrane</keyword>
<dbReference type="RefSeq" id="WP_126294887.1">
    <property type="nucleotide sequence ID" value="NZ_CP155468.1"/>
</dbReference>
<proteinExistence type="inferred from homology"/>
<dbReference type="GO" id="GO:0022857">
    <property type="term" value="F:transmembrane transporter activity"/>
    <property type="evidence" value="ECO:0007669"/>
    <property type="project" value="TreeGrafter"/>
</dbReference>
<feature type="transmembrane region" description="Helical" evidence="9">
    <location>
        <begin position="49"/>
        <end position="68"/>
    </location>
</feature>
<evidence type="ECO:0000256" key="7">
    <source>
        <dbReference type="ARBA" id="ARBA00023136"/>
    </source>
</evidence>
<sequence>MILLKSFLKNIDDWIAVVSLAGIILLTGTNVILRYLFSKPIAWTEEVTLMLFVWLIFVGMSTAMKYNTHIGVDYFVEKLPKPLRIVADFIRILSIYIVLIYVFIILGVKFIGNVSGKVTPILTINYQYINIAVIVGAVFTIIRFTSQVITSYKETQKGIDA</sequence>
<feature type="domain" description="Tripartite ATP-independent periplasmic transporters DctQ component" evidence="10">
    <location>
        <begin position="23"/>
        <end position="151"/>
    </location>
</feature>
<accession>A0A431UP92</accession>
<evidence type="ECO:0000256" key="4">
    <source>
        <dbReference type="ARBA" id="ARBA00022519"/>
    </source>
</evidence>
<reference evidence="11 12" key="1">
    <citation type="submission" date="2018-12" db="EMBL/GenBank/DDBJ databases">
        <authorList>
            <person name="Yu L."/>
        </authorList>
    </citation>
    <scope>NUCLEOTIDE SEQUENCE [LARGE SCALE GENOMIC DNA]</scope>
    <source>
        <strain evidence="11 12">S5H2222</strain>
    </source>
</reference>
<dbReference type="Proteomes" id="UP000276349">
    <property type="component" value="Unassembled WGS sequence"/>
</dbReference>
<dbReference type="InterPro" id="IPR007387">
    <property type="entry name" value="TRAP_DctQ"/>
</dbReference>
<feature type="transmembrane region" description="Helical" evidence="9">
    <location>
        <begin position="89"/>
        <end position="112"/>
    </location>
</feature>
<keyword evidence="5 9" id="KW-0812">Transmembrane</keyword>
<evidence type="ECO:0000259" key="10">
    <source>
        <dbReference type="Pfam" id="PF04290"/>
    </source>
</evidence>
<comment type="caution">
    <text evidence="11">The sequence shown here is derived from an EMBL/GenBank/DDBJ whole genome shotgun (WGS) entry which is preliminary data.</text>
</comment>
<evidence type="ECO:0000256" key="1">
    <source>
        <dbReference type="ARBA" id="ARBA00004429"/>
    </source>
</evidence>
<evidence type="ECO:0000313" key="12">
    <source>
        <dbReference type="Proteomes" id="UP000276349"/>
    </source>
</evidence>
<feature type="transmembrane region" description="Helical" evidence="9">
    <location>
        <begin position="14"/>
        <end position="37"/>
    </location>
</feature>
<evidence type="ECO:0000256" key="5">
    <source>
        <dbReference type="ARBA" id="ARBA00022692"/>
    </source>
</evidence>
<evidence type="ECO:0000256" key="3">
    <source>
        <dbReference type="ARBA" id="ARBA00022475"/>
    </source>
</evidence>
<name>A0A431UP92_9BACI</name>
<dbReference type="PANTHER" id="PTHR35011:SF2">
    <property type="entry name" value="2,3-DIKETO-L-GULONATE TRAP TRANSPORTER SMALL PERMEASE PROTEIN YIAM"/>
    <property type="match status" value="1"/>
</dbReference>
<keyword evidence="6 9" id="KW-1133">Transmembrane helix</keyword>
<keyword evidence="7 9" id="KW-0472">Membrane</keyword>
<comment type="similarity">
    <text evidence="8">Belongs to the TRAP transporter small permease family.</text>
</comment>
<dbReference type="AlphaFoldDB" id="A0A431UP92"/>
<dbReference type="GO" id="GO:0015740">
    <property type="term" value="P:C4-dicarboxylate transport"/>
    <property type="evidence" value="ECO:0007669"/>
    <property type="project" value="TreeGrafter"/>
</dbReference>
<evidence type="ECO:0000256" key="6">
    <source>
        <dbReference type="ARBA" id="ARBA00022989"/>
    </source>
</evidence>
<evidence type="ECO:0000256" key="9">
    <source>
        <dbReference type="SAM" id="Phobius"/>
    </source>
</evidence>
<keyword evidence="4" id="KW-0997">Cell inner membrane</keyword>
<keyword evidence="12" id="KW-1185">Reference proteome</keyword>
<dbReference type="EMBL" id="RXNR01000037">
    <property type="protein sequence ID" value="RTQ91833.1"/>
    <property type="molecule type" value="Genomic_DNA"/>
</dbReference>
<protein>
    <submittedName>
        <fullName evidence="11">TRAP transporter small permease</fullName>
    </submittedName>
</protein>
<evidence type="ECO:0000256" key="8">
    <source>
        <dbReference type="ARBA" id="ARBA00038436"/>
    </source>
</evidence>
<dbReference type="InterPro" id="IPR055348">
    <property type="entry name" value="DctQ"/>
</dbReference>
<feature type="transmembrane region" description="Helical" evidence="9">
    <location>
        <begin position="124"/>
        <end position="144"/>
    </location>
</feature>